<dbReference type="Pfam" id="PF10156">
    <property type="entry name" value="Med17"/>
    <property type="match status" value="1"/>
</dbReference>
<evidence type="ECO:0000256" key="9">
    <source>
        <dbReference type="SAM" id="MobiDB-lite"/>
    </source>
</evidence>
<feature type="compositionally biased region" description="Basic and acidic residues" evidence="9">
    <location>
        <begin position="40"/>
        <end position="70"/>
    </location>
</feature>
<feature type="compositionally biased region" description="Low complexity" evidence="9">
    <location>
        <begin position="561"/>
        <end position="581"/>
    </location>
</feature>
<dbReference type="OMA" id="AAETKYW"/>
<comment type="subcellular location">
    <subcellularLocation>
        <location evidence="1 8">Nucleus</location>
    </subcellularLocation>
</comment>
<evidence type="ECO:0000256" key="1">
    <source>
        <dbReference type="ARBA" id="ARBA00004123"/>
    </source>
</evidence>
<evidence type="ECO:0000256" key="6">
    <source>
        <dbReference type="ARBA" id="ARBA00023242"/>
    </source>
</evidence>
<feature type="compositionally biased region" description="Acidic residues" evidence="9">
    <location>
        <begin position="71"/>
        <end position="80"/>
    </location>
</feature>
<dbReference type="InterPro" id="IPR019313">
    <property type="entry name" value="Mediator_Med17"/>
</dbReference>
<keyword evidence="5 8" id="KW-0804">Transcription</keyword>
<dbReference type="STRING" id="1328760.A0A165GWQ0"/>
<evidence type="ECO:0000256" key="8">
    <source>
        <dbReference type="RuleBase" id="RU364140"/>
    </source>
</evidence>
<dbReference type="PANTHER" id="PTHR13114">
    <property type="entry name" value="MEDIATOR OF RNA POLYMERASE II TRANSCRIPTION SUBUNIT 17"/>
    <property type="match status" value="1"/>
</dbReference>
<dbReference type="GO" id="GO:0070847">
    <property type="term" value="C:core mediator complex"/>
    <property type="evidence" value="ECO:0007669"/>
    <property type="project" value="TreeGrafter"/>
</dbReference>
<evidence type="ECO:0000256" key="7">
    <source>
        <dbReference type="ARBA" id="ARBA00032014"/>
    </source>
</evidence>
<name>A0A165GWQ0_XYLHT</name>
<dbReference type="EMBL" id="KV407458">
    <property type="protein sequence ID" value="KZF22695.1"/>
    <property type="molecule type" value="Genomic_DNA"/>
</dbReference>
<organism evidence="10 11">
    <name type="scientific">Xylona heveae (strain CBS 132557 / TC161)</name>
    <dbReference type="NCBI Taxonomy" id="1328760"/>
    <lineage>
        <taxon>Eukaryota</taxon>
        <taxon>Fungi</taxon>
        <taxon>Dikarya</taxon>
        <taxon>Ascomycota</taxon>
        <taxon>Pezizomycotina</taxon>
        <taxon>Xylonomycetes</taxon>
        <taxon>Xylonales</taxon>
        <taxon>Xylonaceae</taxon>
        <taxon>Xylona</taxon>
    </lineage>
</organism>
<dbReference type="AlphaFoldDB" id="A0A165GWQ0"/>
<gene>
    <name evidence="8" type="primary">MED17</name>
    <name evidence="10" type="ORF">L228DRAFT_247063</name>
</gene>
<feature type="region of interest" description="Disordered" evidence="9">
    <location>
        <begin position="561"/>
        <end position="592"/>
    </location>
</feature>
<dbReference type="OrthoDB" id="5319830at2759"/>
<proteinExistence type="inferred from homology"/>
<comment type="subunit">
    <text evidence="8">Component of the Mediator complex.</text>
</comment>
<evidence type="ECO:0000313" key="10">
    <source>
        <dbReference type="EMBL" id="KZF22695.1"/>
    </source>
</evidence>
<evidence type="ECO:0000256" key="5">
    <source>
        <dbReference type="ARBA" id="ARBA00023163"/>
    </source>
</evidence>
<feature type="region of interest" description="Disordered" evidence="9">
    <location>
        <begin position="1"/>
        <end position="83"/>
    </location>
</feature>
<dbReference type="GO" id="GO:0003712">
    <property type="term" value="F:transcription coregulator activity"/>
    <property type="evidence" value="ECO:0007669"/>
    <property type="project" value="InterPro"/>
</dbReference>
<evidence type="ECO:0000256" key="4">
    <source>
        <dbReference type="ARBA" id="ARBA00023015"/>
    </source>
</evidence>
<comment type="function">
    <text evidence="8">Component of the Mediator complex, a coactivator involved in the regulated transcription of nearly all RNA polymerase II-dependent genes. Mediator functions as a bridge to convey information from gene-specific regulatory proteins to the basal RNA polymerase II transcription machinery. Mediator is recruited to promoters by direct interactions with regulatory proteins and serves as a scaffold for the assembly of a functional preinitiation complex with RNA polymerase II and the general transcription factors.</text>
</comment>
<comment type="similarity">
    <text evidence="2 8">Belongs to the Mediator complex subunit 17 family.</text>
</comment>
<accession>A0A165GWQ0</accession>
<dbReference type="GeneID" id="28897689"/>
<sequence>MMNTSGISDFNADGLSLPLRPSPVQDSRSDSLPSLIARINDQRGHFRSVTEDGLRTEIDTGEGRGERPYDEENGSAEDDPIDAKGRREDVLAAREEMVKYISQAQMEALYALDFVSLLLSKHTPKQAEVSMSPYLQQHAPKGSLGMEKVQNPQLPDAEKQDQELVSRGWKLQGLQSSADSLLRSAARLEKEMEHEARYWEQVLSVSEKGWAVCRVPGEGRTLGVRFGFAEASPEFKHRGFAALRRIGDGTLMLDQGLASTQPKAIRVRVETSPQNVAYSQLPSLAAVQPTSLEDRILQARNTVYEEELFYELAREARTVVNQGVRIIGSTIHLPRMGDEQISIDLVSLNDSNDSTADPLTAPSNPLEKRAESIVTCLRILLSYAHRQNLHRRSEIPQPLTDRKQATPIYSIIRPVLTHLQHRSVVQSIQTFLDNFTAPLQSAGFPTKFSFDLATNFNFPLRANGTTKKLDFSSAETLVGSLLNAIESSVHLTLPSGSSLTIAIYTHIHPPTLGTEYRVSINSTTTTAPLKLRAPSTMRFASAVELESFISHTCTIDLTSVISSSPSSSSDSKVKEPTSPSPAHHHHNHAHSAWEPSAQLGELTKSFATNPGRVRRLHIQLLPERGEYLLILRWGWLSGRPAEGTHAWHGKHGERDFFEVVAEAGKSDAE</sequence>
<keyword evidence="6 8" id="KW-0539">Nucleus</keyword>
<dbReference type="RefSeq" id="XP_018188250.1">
    <property type="nucleotide sequence ID" value="XM_018332552.1"/>
</dbReference>
<dbReference type="PANTHER" id="PTHR13114:SF7">
    <property type="entry name" value="MEDIATOR OF RNA POLYMERASE II TRANSCRIPTION SUBUNIT 17"/>
    <property type="match status" value="1"/>
</dbReference>
<evidence type="ECO:0000256" key="2">
    <source>
        <dbReference type="ARBA" id="ARBA00005635"/>
    </source>
</evidence>
<keyword evidence="4 8" id="KW-0805">Transcription regulation</keyword>
<evidence type="ECO:0000313" key="11">
    <source>
        <dbReference type="Proteomes" id="UP000076632"/>
    </source>
</evidence>
<keyword evidence="8" id="KW-0010">Activator</keyword>
<keyword evidence="11" id="KW-1185">Reference proteome</keyword>
<dbReference type="GO" id="GO:0016592">
    <property type="term" value="C:mediator complex"/>
    <property type="evidence" value="ECO:0007669"/>
    <property type="project" value="InterPro"/>
</dbReference>
<reference evidence="10 11" key="1">
    <citation type="journal article" date="2016" name="Fungal Biol.">
        <title>The genome of Xylona heveae provides a window into fungal endophytism.</title>
        <authorList>
            <person name="Gazis R."/>
            <person name="Kuo A."/>
            <person name="Riley R."/>
            <person name="LaButti K."/>
            <person name="Lipzen A."/>
            <person name="Lin J."/>
            <person name="Amirebrahimi M."/>
            <person name="Hesse C.N."/>
            <person name="Spatafora J.W."/>
            <person name="Henrissat B."/>
            <person name="Hainaut M."/>
            <person name="Grigoriev I.V."/>
            <person name="Hibbett D.S."/>
        </authorList>
    </citation>
    <scope>NUCLEOTIDE SEQUENCE [LARGE SCALE GENOMIC DNA]</scope>
    <source>
        <strain evidence="10 11">TC161</strain>
    </source>
</reference>
<dbReference type="Gene3D" id="6.10.250.2620">
    <property type="match status" value="1"/>
</dbReference>
<evidence type="ECO:0000256" key="3">
    <source>
        <dbReference type="ARBA" id="ARBA00019610"/>
    </source>
</evidence>
<dbReference type="Proteomes" id="UP000076632">
    <property type="component" value="Unassembled WGS sequence"/>
</dbReference>
<dbReference type="FunCoup" id="A0A165GWQ0">
    <property type="interactions" value="142"/>
</dbReference>
<protein>
    <recommendedName>
        <fullName evidence="3 8">Mediator of RNA polymerase II transcription subunit 17</fullName>
    </recommendedName>
    <alternativeName>
        <fullName evidence="7 8">Mediator complex subunit 17</fullName>
    </alternativeName>
</protein>
<dbReference type="InParanoid" id="A0A165GWQ0"/>
<dbReference type="GO" id="GO:0006357">
    <property type="term" value="P:regulation of transcription by RNA polymerase II"/>
    <property type="evidence" value="ECO:0007669"/>
    <property type="project" value="InterPro"/>
</dbReference>